<proteinExistence type="predicted"/>
<dbReference type="AlphaFoldDB" id="A0A838Y981"/>
<dbReference type="InterPro" id="IPR004839">
    <property type="entry name" value="Aminotransferase_I/II_large"/>
</dbReference>
<dbReference type="Pfam" id="PF00155">
    <property type="entry name" value="Aminotran_1_2"/>
    <property type="match status" value="1"/>
</dbReference>
<keyword evidence="4 6" id="KW-0808">Transferase</keyword>
<keyword evidence="3 6" id="KW-0032">Aminotransferase</keyword>
<dbReference type="RefSeq" id="WP_181837290.1">
    <property type="nucleotide sequence ID" value="NZ_JACERN010000042.1"/>
</dbReference>
<comment type="cofactor">
    <cofactor evidence="1">
        <name>pyridoxal 5'-phosphate</name>
        <dbReference type="ChEBI" id="CHEBI:597326"/>
    </cofactor>
</comment>
<dbReference type="NCBIfam" id="NF006033">
    <property type="entry name" value="PRK08175.1"/>
    <property type="match status" value="1"/>
</dbReference>
<evidence type="ECO:0000313" key="7">
    <source>
        <dbReference type="Proteomes" id="UP000545606"/>
    </source>
</evidence>
<dbReference type="PANTHER" id="PTHR42832">
    <property type="entry name" value="AMINO ACID AMINOTRANSFERASE"/>
    <property type="match status" value="1"/>
</dbReference>
<name>A0A838Y981_9NEIS</name>
<evidence type="ECO:0000313" key="6">
    <source>
        <dbReference type="EMBL" id="MBA4710398.1"/>
    </source>
</evidence>
<evidence type="ECO:0000256" key="4">
    <source>
        <dbReference type="ARBA" id="ARBA00022679"/>
    </source>
</evidence>
<dbReference type="FunFam" id="3.40.640.10:FF:000018">
    <property type="entry name" value="Alanine aminotransferase AlaC"/>
    <property type="match status" value="1"/>
</dbReference>
<dbReference type="GO" id="GO:0030170">
    <property type="term" value="F:pyridoxal phosphate binding"/>
    <property type="evidence" value="ECO:0007669"/>
    <property type="project" value="InterPro"/>
</dbReference>
<organism evidence="6 7">
    <name type="scientific">Aquitalea aquatica</name>
    <dbReference type="NCBI Taxonomy" id="3044273"/>
    <lineage>
        <taxon>Bacteria</taxon>
        <taxon>Pseudomonadati</taxon>
        <taxon>Pseudomonadota</taxon>
        <taxon>Betaproteobacteria</taxon>
        <taxon>Neisseriales</taxon>
        <taxon>Chromobacteriaceae</taxon>
        <taxon>Aquitalea</taxon>
    </lineage>
</organism>
<dbReference type="GO" id="GO:0008483">
    <property type="term" value="F:transaminase activity"/>
    <property type="evidence" value="ECO:0007669"/>
    <property type="project" value="UniProtKB-KW"/>
</dbReference>
<protein>
    <recommendedName>
        <fullName evidence="2">Putative 8-amino-7-oxononanoate synthase</fullName>
    </recommendedName>
</protein>
<sequence>MASSAGKRRFARIDRLPPYVFNITAELKLAARQRGEDIIDLSMGNPDGATPPHIVAKLNEVSQRPDTHGYSASKGIPRLRRAISRWYKDRYQVEIDPNSEAIVTIGSKEGLAHLMLATLDGGDTVLVPDPSYPIHIYGAVIAGAQIRSVPLVPGIDFFAELEKAIRGSYPKPKMMVLGFPSNPTAQCVELDFFEKVIALAKKHDIFVVHDLAYADIVFDGWKAPSIMQVPGAKDIAVEFFTLSKSYNMAGWRIGFMVGNPDLVAALARMKSYHDYGTFTPLQVAAIAALEGDQQCVRDIAEKYQQRRDVLVKGLNEIGWQVECPKASMYIWARIPEQWRELGSLEFARLLLEKAKVCVSPGIGFGDQGDEYVRFALIENEARIRQALRGIKAMFKDAQATA</sequence>
<dbReference type="SUPFAM" id="SSF53383">
    <property type="entry name" value="PLP-dependent transferases"/>
    <property type="match status" value="1"/>
</dbReference>
<dbReference type="InterPro" id="IPR015424">
    <property type="entry name" value="PyrdxlP-dep_Trfase"/>
</dbReference>
<dbReference type="Gene3D" id="3.90.1150.10">
    <property type="entry name" value="Aspartate Aminotransferase, domain 1"/>
    <property type="match status" value="1"/>
</dbReference>
<comment type="caution">
    <text evidence="6">The sequence shown here is derived from an EMBL/GenBank/DDBJ whole genome shotgun (WGS) entry which is preliminary data.</text>
</comment>
<dbReference type="InterPro" id="IPR015422">
    <property type="entry name" value="PyrdxlP-dep_Trfase_small"/>
</dbReference>
<evidence type="ECO:0000256" key="1">
    <source>
        <dbReference type="ARBA" id="ARBA00001933"/>
    </source>
</evidence>
<evidence type="ECO:0000259" key="5">
    <source>
        <dbReference type="Pfam" id="PF00155"/>
    </source>
</evidence>
<keyword evidence="7" id="KW-1185">Reference proteome</keyword>
<dbReference type="EMBL" id="JACERN010000042">
    <property type="protein sequence ID" value="MBA4710398.1"/>
    <property type="molecule type" value="Genomic_DNA"/>
</dbReference>
<accession>A0A838Y981</accession>
<gene>
    <name evidence="6" type="primary">alaC</name>
    <name evidence="6" type="ORF">H2Z84_18660</name>
</gene>
<dbReference type="PANTHER" id="PTHR42832:SF1">
    <property type="entry name" value="GLUTAMATE-PYRUVATE AMINOTRANSFERASE ALAC"/>
    <property type="match status" value="1"/>
</dbReference>
<dbReference type="InterPro" id="IPR015421">
    <property type="entry name" value="PyrdxlP-dep_Trfase_major"/>
</dbReference>
<reference evidence="6 7" key="1">
    <citation type="submission" date="2020-07" db="EMBL/GenBank/DDBJ databases">
        <title>Draft genome sequence of violacein-producing bacteria and related species.</title>
        <authorList>
            <person name="Wilson H.S."/>
            <person name="De Leon M.E."/>
        </authorList>
    </citation>
    <scope>NUCLEOTIDE SEQUENCE [LARGE SCALE GENOMIC DNA]</scope>
    <source>
        <strain evidence="6 7">HSC-21Su07</strain>
    </source>
</reference>
<evidence type="ECO:0000256" key="2">
    <source>
        <dbReference type="ARBA" id="ARBA00021531"/>
    </source>
</evidence>
<feature type="domain" description="Aminotransferase class I/classII large" evidence="5">
    <location>
        <begin position="37"/>
        <end position="388"/>
    </location>
</feature>
<dbReference type="InterPro" id="IPR050881">
    <property type="entry name" value="LL-DAP_aminotransferase"/>
</dbReference>
<dbReference type="CDD" id="cd00609">
    <property type="entry name" value="AAT_like"/>
    <property type="match status" value="1"/>
</dbReference>
<evidence type="ECO:0000256" key="3">
    <source>
        <dbReference type="ARBA" id="ARBA00022576"/>
    </source>
</evidence>
<dbReference type="Gene3D" id="3.40.640.10">
    <property type="entry name" value="Type I PLP-dependent aspartate aminotransferase-like (Major domain)"/>
    <property type="match status" value="1"/>
</dbReference>
<dbReference type="Proteomes" id="UP000545606">
    <property type="component" value="Unassembled WGS sequence"/>
</dbReference>